<feature type="compositionally biased region" description="Low complexity" evidence="1">
    <location>
        <begin position="256"/>
        <end position="266"/>
    </location>
</feature>
<reference evidence="3 4" key="1">
    <citation type="journal article" date="2014" name="BMC Genomics">
        <title>Genome and secretome analysis of the hemibiotrophic fungal pathogen, Moniliophthora roreri, which causes frosty pod rot disease of cacao: mechanisms of the biotrophic and necrotrophic phases.</title>
        <authorList>
            <person name="Meinhardt L.W."/>
            <person name="Costa G.G.L."/>
            <person name="Thomazella D.P.T."/>
            <person name="Teixeira P.J.P.L."/>
            <person name="Carazzolle M.F."/>
            <person name="Schuster S.C."/>
            <person name="Carlson J.E."/>
            <person name="Guiltinan M.J."/>
            <person name="Mieczkowski P."/>
            <person name="Farmer A."/>
            <person name="Ramaraj T."/>
            <person name="Crozier J."/>
            <person name="Davis R.E."/>
            <person name="Shao J."/>
            <person name="Melnick R.L."/>
            <person name="Pereira G.A.G."/>
            <person name="Bailey B.A."/>
        </authorList>
    </citation>
    <scope>NUCLEOTIDE SEQUENCE [LARGE SCALE GENOMIC DNA]</scope>
    <source>
        <strain evidence="3 4">MCA 2997</strain>
    </source>
</reference>
<keyword evidence="2" id="KW-1133">Transmembrane helix</keyword>
<dbReference type="Proteomes" id="UP000017559">
    <property type="component" value="Unassembled WGS sequence"/>
</dbReference>
<keyword evidence="4" id="KW-1185">Reference proteome</keyword>
<feature type="region of interest" description="Disordered" evidence="1">
    <location>
        <begin position="97"/>
        <end position="171"/>
    </location>
</feature>
<feature type="region of interest" description="Disordered" evidence="1">
    <location>
        <begin position="227"/>
        <end position="303"/>
    </location>
</feature>
<protein>
    <submittedName>
        <fullName evidence="3">Uncharacterized protein</fullName>
    </submittedName>
</protein>
<feature type="compositionally biased region" description="Polar residues" evidence="1">
    <location>
        <begin position="125"/>
        <end position="135"/>
    </location>
</feature>
<dbReference type="EMBL" id="AWSO01000002">
    <property type="protein sequence ID" value="ESK98410.1"/>
    <property type="molecule type" value="Genomic_DNA"/>
</dbReference>
<keyword evidence="2" id="KW-0472">Membrane</keyword>
<sequence length="303" mass="32898">MIHSDTAIIIAVCASVGFVIVLISLRLLYRRLVRAKPAPLPPIQPLAHHRETHVSRLSLSPYKATAASHVSLVSKDRLTPTADNSLPLPIPSFHTHDSSLSLTSSDEPSSPETPPPPTLSSFSTQSHASIATTTYHESRHSPNRPRSRPDSYTSMASTTRTSHSIRRGLPHDPQNQLQIVLPAPLASSFSPYAAPAANSSRLSVHTPGMPQRRLSFADGWAPKAIRSERSYQRERARSSSESLTSKRNALKRPHSSLRMSSTPSTSDLGNQSRPSTPHTAQSLSADSGVPPLPNMPNMSFNIN</sequence>
<comment type="caution">
    <text evidence="3">The sequence shown here is derived from an EMBL/GenBank/DDBJ whole genome shotgun (WGS) entry which is preliminary data.</text>
</comment>
<proteinExistence type="predicted"/>
<evidence type="ECO:0000256" key="1">
    <source>
        <dbReference type="SAM" id="MobiDB-lite"/>
    </source>
</evidence>
<keyword evidence="2" id="KW-0812">Transmembrane</keyword>
<name>V2Y0X1_MONRO</name>
<organism evidence="3 4">
    <name type="scientific">Moniliophthora roreri (strain MCA 2997)</name>
    <name type="common">Cocoa frosty pod rot fungus</name>
    <name type="synonym">Crinipellis roreri</name>
    <dbReference type="NCBI Taxonomy" id="1381753"/>
    <lineage>
        <taxon>Eukaryota</taxon>
        <taxon>Fungi</taxon>
        <taxon>Dikarya</taxon>
        <taxon>Basidiomycota</taxon>
        <taxon>Agaricomycotina</taxon>
        <taxon>Agaricomycetes</taxon>
        <taxon>Agaricomycetidae</taxon>
        <taxon>Agaricales</taxon>
        <taxon>Marasmiineae</taxon>
        <taxon>Marasmiaceae</taxon>
        <taxon>Moniliophthora</taxon>
    </lineage>
</organism>
<gene>
    <name evidence="3" type="ORF">Moror_160</name>
</gene>
<dbReference type="HOGENOM" id="CLU_831875_0_0_1"/>
<dbReference type="KEGG" id="mrr:Moror_160"/>
<feature type="compositionally biased region" description="Low complexity" evidence="1">
    <location>
        <begin position="98"/>
        <end position="110"/>
    </location>
</feature>
<evidence type="ECO:0000313" key="4">
    <source>
        <dbReference type="Proteomes" id="UP000017559"/>
    </source>
</evidence>
<feature type="transmembrane region" description="Helical" evidence="2">
    <location>
        <begin position="6"/>
        <end position="29"/>
    </location>
</feature>
<dbReference type="OrthoDB" id="3270653at2759"/>
<feature type="compositionally biased region" description="Polar residues" evidence="1">
    <location>
        <begin position="152"/>
        <end position="162"/>
    </location>
</feature>
<dbReference type="AlphaFoldDB" id="V2Y0X1"/>
<evidence type="ECO:0000256" key="2">
    <source>
        <dbReference type="SAM" id="Phobius"/>
    </source>
</evidence>
<feature type="compositionally biased region" description="Polar residues" evidence="1">
    <location>
        <begin position="267"/>
        <end position="285"/>
    </location>
</feature>
<evidence type="ECO:0000313" key="3">
    <source>
        <dbReference type="EMBL" id="ESK98410.1"/>
    </source>
</evidence>
<feature type="compositionally biased region" description="Basic and acidic residues" evidence="1">
    <location>
        <begin position="227"/>
        <end position="238"/>
    </location>
</feature>
<accession>V2Y0X1</accession>